<accession>A0ABX1Z4C7</accession>
<evidence type="ECO:0000256" key="2">
    <source>
        <dbReference type="ARBA" id="ARBA00023002"/>
    </source>
</evidence>
<protein>
    <submittedName>
        <fullName evidence="3">SDR family oxidoreductase</fullName>
    </submittedName>
</protein>
<dbReference type="CDD" id="cd05355">
    <property type="entry name" value="SDR_c1"/>
    <property type="match status" value="1"/>
</dbReference>
<dbReference type="InterPro" id="IPR002347">
    <property type="entry name" value="SDR_fam"/>
</dbReference>
<name>A0ABX1Z4C7_9BACL</name>
<dbReference type="PANTHER" id="PTHR48107:SF16">
    <property type="entry name" value="NADPH-DEPENDENT ALDEHYDE REDUCTASE 1, CHLOROPLASTIC"/>
    <property type="match status" value="1"/>
</dbReference>
<evidence type="ECO:0000313" key="4">
    <source>
        <dbReference type="Proteomes" id="UP000658690"/>
    </source>
</evidence>
<dbReference type="PANTHER" id="PTHR48107">
    <property type="entry name" value="NADPH-DEPENDENT ALDEHYDE REDUCTASE-LIKE PROTEIN, CHLOROPLASTIC-RELATED"/>
    <property type="match status" value="1"/>
</dbReference>
<proteinExistence type="inferred from homology"/>
<dbReference type="InterPro" id="IPR036291">
    <property type="entry name" value="NAD(P)-bd_dom_sf"/>
</dbReference>
<dbReference type="PRINTS" id="PR00080">
    <property type="entry name" value="SDRFAMILY"/>
</dbReference>
<comment type="caution">
    <text evidence="3">The sequence shown here is derived from an EMBL/GenBank/DDBJ whole genome shotgun (WGS) entry which is preliminary data.</text>
</comment>
<keyword evidence="4" id="KW-1185">Reference proteome</keyword>
<evidence type="ECO:0000256" key="1">
    <source>
        <dbReference type="ARBA" id="ARBA00006484"/>
    </source>
</evidence>
<organism evidence="3 4">
    <name type="scientific">Paenibacillus germinis</name>
    <dbReference type="NCBI Taxonomy" id="2654979"/>
    <lineage>
        <taxon>Bacteria</taxon>
        <taxon>Bacillati</taxon>
        <taxon>Bacillota</taxon>
        <taxon>Bacilli</taxon>
        <taxon>Bacillales</taxon>
        <taxon>Paenibacillaceae</taxon>
        <taxon>Paenibacillus</taxon>
    </lineage>
</organism>
<reference evidence="3 4" key="1">
    <citation type="submission" date="2019-10" db="EMBL/GenBank/DDBJ databases">
        <title>Description of Paenibacillus choica sp. nov.</title>
        <authorList>
            <person name="Carlier A."/>
            <person name="Qi S."/>
        </authorList>
    </citation>
    <scope>NUCLEOTIDE SEQUENCE [LARGE SCALE GENOMIC DNA]</scope>
    <source>
        <strain evidence="3 4">LMG 31460</strain>
    </source>
</reference>
<dbReference type="InterPro" id="IPR020904">
    <property type="entry name" value="Sc_DH/Rdtase_CS"/>
</dbReference>
<comment type="similarity">
    <text evidence="1">Belongs to the short-chain dehydrogenases/reductases (SDR) family.</text>
</comment>
<dbReference type="SUPFAM" id="SSF51735">
    <property type="entry name" value="NAD(P)-binding Rossmann-fold domains"/>
    <property type="match status" value="1"/>
</dbReference>
<dbReference type="Gene3D" id="3.40.50.720">
    <property type="entry name" value="NAD(P)-binding Rossmann-like Domain"/>
    <property type="match status" value="1"/>
</dbReference>
<gene>
    <name evidence="3" type="ORF">GC102_21020</name>
</gene>
<dbReference type="RefSeq" id="WP_171691260.1">
    <property type="nucleotide sequence ID" value="NZ_WHOC01000104.1"/>
</dbReference>
<dbReference type="PROSITE" id="PS00061">
    <property type="entry name" value="ADH_SHORT"/>
    <property type="match status" value="1"/>
</dbReference>
<sequence>MKETATQDPNLLHFQFQPIPPYPSQHQDQQPGIESLMNPRPVFDNPNYKGSGKLKDKVAIITGGDSGQGRAIAVAFAKEGADVVIVYLNEHSDAEETKQHIEQKGRRCLSIAGNIGSEAFCKQVMEQTILQFGKLDILVNNAAEQHIQNGLENITSEQMEKTFRTNFFSIFYLTKLALSHLKPGSSIINAASLTAYEGNEQLIDYSATKGAIVSFTRSLSKSLHSKGIRVNGVVPGTIWTPLIPASFPSDQVANWGAKNPMKRAGQPFEIAPAYVYLASEDSTYVSGQFIHVTGGVIMNG</sequence>
<dbReference type="Proteomes" id="UP000658690">
    <property type="component" value="Unassembled WGS sequence"/>
</dbReference>
<dbReference type="Pfam" id="PF13561">
    <property type="entry name" value="adh_short_C2"/>
    <property type="match status" value="1"/>
</dbReference>
<dbReference type="NCBIfam" id="NF005214">
    <property type="entry name" value="PRK06701.1"/>
    <property type="match status" value="1"/>
</dbReference>
<dbReference type="PRINTS" id="PR00081">
    <property type="entry name" value="GDHRDH"/>
</dbReference>
<dbReference type="EMBL" id="WHOC01000104">
    <property type="protein sequence ID" value="NOU88228.1"/>
    <property type="molecule type" value="Genomic_DNA"/>
</dbReference>
<evidence type="ECO:0000313" key="3">
    <source>
        <dbReference type="EMBL" id="NOU88228.1"/>
    </source>
</evidence>
<keyword evidence="2" id="KW-0560">Oxidoreductase</keyword>